<name>A0AB39QWL9_9ACTN</name>
<reference evidence="1" key="1">
    <citation type="submission" date="2024-07" db="EMBL/GenBank/DDBJ databases">
        <authorList>
            <person name="Yu S.T."/>
        </authorList>
    </citation>
    <scope>NUCLEOTIDE SEQUENCE</scope>
    <source>
        <strain evidence="1">R39</strain>
    </source>
</reference>
<evidence type="ECO:0000313" key="1">
    <source>
        <dbReference type="EMBL" id="XDQ46631.1"/>
    </source>
</evidence>
<proteinExistence type="predicted"/>
<evidence type="ECO:0008006" key="2">
    <source>
        <dbReference type="Google" id="ProtNLM"/>
    </source>
</evidence>
<protein>
    <recommendedName>
        <fullName evidence="2">Thiopeptide-type bacteriocin biosynthesis domain-containing protein</fullName>
    </recommendedName>
</protein>
<dbReference type="EMBL" id="CP163441">
    <property type="protein sequence ID" value="XDQ46631.1"/>
    <property type="molecule type" value="Genomic_DNA"/>
</dbReference>
<dbReference type="RefSeq" id="WP_369225645.1">
    <property type="nucleotide sequence ID" value="NZ_CP163441.1"/>
</dbReference>
<sequence>MARQWLSVSLYGGVDAPGDLPPVVSRVARHVRVSDPDACFFFSRDDHPAGRSVDLWVDAGAGTRREVTDLLRAAAPGSGWQVSAERLVDRPVRHPHESERDVTDELAAVASEFALSVRPDGAPGPREAYDLAVAHLRSLAELVEPSGRAGFLFQCWERWSAGLSAWRRVELAAGADPAEPEPPAPRLTAALERYAHRTRQTIRRQRPGCGLPERYLVFAQSAAAHDRLGIPVSQSAAAALTVRTRLAADQVPATTAGERA</sequence>
<accession>A0AB39QWL9</accession>
<dbReference type="AlphaFoldDB" id="A0AB39QWL9"/>
<gene>
    <name evidence="1" type="ORF">AB5J52_32660</name>
</gene>
<organism evidence="1">
    <name type="scientific">Streptomyces sp. R39</name>
    <dbReference type="NCBI Taxonomy" id="3238631"/>
    <lineage>
        <taxon>Bacteria</taxon>
        <taxon>Bacillati</taxon>
        <taxon>Actinomycetota</taxon>
        <taxon>Actinomycetes</taxon>
        <taxon>Kitasatosporales</taxon>
        <taxon>Streptomycetaceae</taxon>
        <taxon>Streptomyces</taxon>
    </lineage>
</organism>